<gene>
    <name evidence="2" type="ORF">ACA1_059610</name>
</gene>
<feature type="compositionally biased region" description="Acidic residues" evidence="1">
    <location>
        <begin position="640"/>
        <end position="665"/>
    </location>
</feature>
<evidence type="ECO:0000313" key="3">
    <source>
        <dbReference type="Proteomes" id="UP000011083"/>
    </source>
</evidence>
<feature type="compositionally biased region" description="Basic and acidic residues" evidence="1">
    <location>
        <begin position="152"/>
        <end position="178"/>
    </location>
</feature>
<feature type="compositionally biased region" description="Basic and acidic residues" evidence="1">
    <location>
        <begin position="1"/>
        <end position="13"/>
    </location>
</feature>
<keyword evidence="3" id="KW-1185">Reference proteome</keyword>
<protein>
    <submittedName>
        <fullName evidence="2">Uncharacterized protein</fullName>
    </submittedName>
</protein>
<feature type="region of interest" description="Disordered" evidence="1">
    <location>
        <begin position="1"/>
        <end position="43"/>
    </location>
</feature>
<reference evidence="2 3" key="1">
    <citation type="journal article" date="2013" name="Genome Biol.">
        <title>Genome of Acanthamoeba castellanii highlights extensive lateral gene transfer and early evolution of tyrosine kinase signaling.</title>
        <authorList>
            <person name="Clarke M."/>
            <person name="Lohan A.J."/>
            <person name="Liu B."/>
            <person name="Lagkouvardos I."/>
            <person name="Roy S."/>
            <person name="Zafar N."/>
            <person name="Bertelli C."/>
            <person name="Schilde C."/>
            <person name="Kianianmomeni A."/>
            <person name="Burglin T.R."/>
            <person name="Frech C."/>
            <person name="Turcotte B."/>
            <person name="Kopec K.O."/>
            <person name="Synnott J.M."/>
            <person name="Choo C."/>
            <person name="Paponov I."/>
            <person name="Finkler A."/>
            <person name="Soon Heng Tan C."/>
            <person name="Hutchins A.P."/>
            <person name="Weinmeier T."/>
            <person name="Rattei T."/>
            <person name="Chu J.S."/>
            <person name="Gimenez G."/>
            <person name="Irimia M."/>
            <person name="Rigden D.J."/>
            <person name="Fitzpatrick D.A."/>
            <person name="Lorenzo-Morales J."/>
            <person name="Bateman A."/>
            <person name="Chiu C.H."/>
            <person name="Tang P."/>
            <person name="Hegemann P."/>
            <person name="Fromm H."/>
            <person name="Raoult D."/>
            <person name="Greub G."/>
            <person name="Miranda-Saavedra D."/>
            <person name="Chen N."/>
            <person name="Nash P."/>
            <person name="Ginger M.L."/>
            <person name="Horn M."/>
            <person name="Schaap P."/>
            <person name="Caler L."/>
            <person name="Loftus B."/>
        </authorList>
    </citation>
    <scope>NUCLEOTIDE SEQUENCE [LARGE SCALE GENOMIC DNA]</scope>
    <source>
        <strain evidence="2 3">Neff</strain>
    </source>
</reference>
<dbReference type="EMBL" id="KB007974">
    <property type="protein sequence ID" value="ELR17254.1"/>
    <property type="molecule type" value="Genomic_DNA"/>
</dbReference>
<name>L8GVI9_ACACF</name>
<dbReference type="Proteomes" id="UP000011083">
    <property type="component" value="Unassembled WGS sequence"/>
</dbReference>
<dbReference type="VEuPathDB" id="AmoebaDB:ACA1_059610"/>
<feature type="region of interest" description="Disordered" evidence="1">
    <location>
        <begin position="151"/>
        <end position="178"/>
    </location>
</feature>
<dbReference type="AlphaFoldDB" id="L8GVI9"/>
<sequence>MKRAARENEERSVALESTGGSPDEAGARGTKRARSESRQPAFRVGDSSPLTLLSLPDLVLDPLISAWLGWDDALALRAVSRDACALVASHHRMLRWLLSDVLPPVMACSTDRVPFPTGSPRAALSLLAAPCGDLFAQPDLEMVAKQWFAGQEQKERSQGDDEAKRESENEDEGGRRADKEAALKQLDAVLAHIEAVRHQRRIEQVSFWESVDTRIGSGPRGQQRSMTAQEIADFIKQHVRVQSYVRVWKSWIRLVECDLEVTITQGGKPEKHALRIVEYNSGQYYEEDEQLLWNHYSGIFHTSPTEPQRIYFQERAPGQMNEEWFLPSAFRALADKLRLNCTAQELLAVLLLSARCELPGEVEETPQQESLLGEKKWHDELMKPRPEGAVVACGDAAARVISRASEPQLSHLSSLGTNLQHVVAQSQVFLAAGMFGMNNVLRVVPHIGSGRASAAMLQAPEGDVLTNCDAVMKLAVPGTDGEFLEVHCNIDTTASEADYARVVVKIRASSRAMADRFDVSDTQPFFVYWSNPPLEEGERDDEELPPTLCRTQSLLELARTFGIPTRSSPPAGDHDHQHQDDHDGDHNDDDDGGEEGLAHEMAALLVVCACAPAAPLRFFTHSPMVLVHPVVVTVAKVFGGDEEQDDDEAEDEEEEGEEEEEEGNA</sequence>
<proteinExistence type="predicted"/>
<evidence type="ECO:0000313" key="2">
    <source>
        <dbReference type="EMBL" id="ELR17254.1"/>
    </source>
</evidence>
<feature type="region of interest" description="Disordered" evidence="1">
    <location>
        <begin position="639"/>
        <end position="665"/>
    </location>
</feature>
<evidence type="ECO:0000256" key="1">
    <source>
        <dbReference type="SAM" id="MobiDB-lite"/>
    </source>
</evidence>
<dbReference type="RefSeq" id="XP_004339267.1">
    <property type="nucleotide sequence ID" value="XM_004339219.1"/>
</dbReference>
<feature type="region of interest" description="Disordered" evidence="1">
    <location>
        <begin position="562"/>
        <end position="595"/>
    </location>
</feature>
<accession>L8GVI9</accession>
<dbReference type="KEGG" id="acan:ACA1_059610"/>
<feature type="compositionally biased region" description="Basic and acidic residues" evidence="1">
    <location>
        <begin position="572"/>
        <end position="585"/>
    </location>
</feature>
<dbReference type="GeneID" id="14917850"/>
<organism evidence="2 3">
    <name type="scientific">Acanthamoeba castellanii (strain ATCC 30010 / Neff)</name>
    <dbReference type="NCBI Taxonomy" id="1257118"/>
    <lineage>
        <taxon>Eukaryota</taxon>
        <taxon>Amoebozoa</taxon>
        <taxon>Discosea</taxon>
        <taxon>Longamoebia</taxon>
        <taxon>Centramoebida</taxon>
        <taxon>Acanthamoebidae</taxon>
        <taxon>Acanthamoeba</taxon>
    </lineage>
</organism>